<proteinExistence type="predicted"/>
<feature type="region of interest" description="Disordered" evidence="1">
    <location>
        <begin position="1096"/>
        <end position="1165"/>
    </location>
</feature>
<evidence type="ECO:0000313" key="3">
    <source>
        <dbReference type="EMBL" id="OWQ91499.1"/>
    </source>
</evidence>
<dbReference type="Pfam" id="PF05860">
    <property type="entry name" value="TPS"/>
    <property type="match status" value="2"/>
</dbReference>
<feature type="compositionally biased region" description="Pro residues" evidence="1">
    <location>
        <begin position="1102"/>
        <end position="1121"/>
    </location>
</feature>
<dbReference type="AlphaFoldDB" id="A0A246JFV4"/>
<dbReference type="InterPro" id="IPR041248">
    <property type="entry name" value="YDG"/>
</dbReference>
<dbReference type="SUPFAM" id="SSF51126">
    <property type="entry name" value="Pectin lyase-like"/>
    <property type="match status" value="2"/>
</dbReference>
<feature type="compositionally biased region" description="Low complexity" evidence="1">
    <location>
        <begin position="1187"/>
        <end position="1197"/>
    </location>
</feature>
<dbReference type="Proteomes" id="UP000197468">
    <property type="component" value="Unassembled WGS sequence"/>
</dbReference>
<name>A0A246JFV4_9BURK</name>
<evidence type="ECO:0000259" key="2">
    <source>
        <dbReference type="SMART" id="SM00912"/>
    </source>
</evidence>
<dbReference type="NCBIfam" id="TIGR01901">
    <property type="entry name" value="adhes_NPXG"/>
    <property type="match status" value="2"/>
</dbReference>
<dbReference type="PANTHER" id="PTHR12338:SF5">
    <property type="entry name" value="ANTIGEN 43-RELATED"/>
    <property type="match status" value="1"/>
</dbReference>
<feature type="domain" description="Filamentous haemagglutinin FhaB/tRNA nuclease CdiA-like TPS" evidence="2">
    <location>
        <begin position="50"/>
        <end position="164"/>
    </location>
</feature>
<dbReference type="EMBL" id="NIOF01000003">
    <property type="protein sequence ID" value="OWQ91499.1"/>
    <property type="molecule type" value="Genomic_DNA"/>
</dbReference>
<dbReference type="SMART" id="SM00912">
    <property type="entry name" value="Haemagg_act"/>
    <property type="match status" value="2"/>
</dbReference>
<reference evidence="3 4" key="1">
    <citation type="journal article" date="2008" name="Int. J. Syst. Evol. Microbiol.">
        <title>Description of Roseateles aquatilis sp. nov. and Roseateles terrae sp. nov., in the class Betaproteobacteria, and emended description of the genus Roseateles.</title>
        <authorList>
            <person name="Gomila M."/>
            <person name="Bowien B."/>
            <person name="Falsen E."/>
            <person name="Moore E.R."/>
            <person name="Lalucat J."/>
        </authorList>
    </citation>
    <scope>NUCLEOTIDE SEQUENCE [LARGE SCALE GENOMIC DNA]</scope>
    <source>
        <strain evidence="3 4">CCUG 48205</strain>
    </source>
</reference>
<dbReference type="InterPro" id="IPR012334">
    <property type="entry name" value="Pectin_lyas_fold"/>
</dbReference>
<evidence type="ECO:0000313" key="4">
    <source>
        <dbReference type="Proteomes" id="UP000197468"/>
    </source>
</evidence>
<organism evidence="3 4">
    <name type="scientific">Roseateles aquatilis</name>
    <dbReference type="NCBI Taxonomy" id="431061"/>
    <lineage>
        <taxon>Bacteria</taxon>
        <taxon>Pseudomonadati</taxon>
        <taxon>Pseudomonadota</taxon>
        <taxon>Betaproteobacteria</taxon>
        <taxon>Burkholderiales</taxon>
        <taxon>Sphaerotilaceae</taxon>
        <taxon>Roseateles</taxon>
    </lineage>
</organism>
<feature type="compositionally biased region" description="Pro residues" evidence="1">
    <location>
        <begin position="1134"/>
        <end position="1164"/>
    </location>
</feature>
<dbReference type="InterPro" id="IPR050909">
    <property type="entry name" value="Bact_Autotransporter_VF"/>
</dbReference>
<accession>A0A246JFV4</accession>
<dbReference type="Gene3D" id="2.160.20.10">
    <property type="entry name" value="Single-stranded right-handed beta-helix, Pectin lyase-like"/>
    <property type="match status" value="2"/>
</dbReference>
<dbReference type="Pfam" id="PF18657">
    <property type="entry name" value="YDG"/>
    <property type="match status" value="1"/>
</dbReference>
<feature type="domain" description="Filamentous haemagglutinin FhaB/tRNA nuclease CdiA-like TPS" evidence="2">
    <location>
        <begin position="640"/>
        <end position="752"/>
    </location>
</feature>
<feature type="region of interest" description="Disordered" evidence="1">
    <location>
        <begin position="1"/>
        <end position="25"/>
    </location>
</feature>
<protein>
    <recommendedName>
        <fullName evidence="2">Filamentous haemagglutinin FhaB/tRNA nuclease CdiA-like TPS domain-containing protein</fullName>
    </recommendedName>
</protein>
<keyword evidence="4" id="KW-1185">Reference proteome</keyword>
<sequence>MGQRELRPLTSSSRRQRMNVGMSKRTRTRLSSIAGAMLLAGLISMAGPARASLPTGYKARYGAEAVAITTDGNVMTIKQTSPVVKLDWDSFDIGTGHTVDIFQPDATSLLVNRVVGGAGSQIDGSLIADGRVYLINPHGVQLGKSAMVEAAGLMVAGMWVDEGQMVGAGPITDLRISDRGEVVNRGAIAVSHGGIATLASGRALAQEGWMEARRGSINLVLSPTLVLGAIGDIAGTTNQPASAERGMRHGGQTLASGGQIDIRDGVGPINLGGMLQAADGGRVSIYARHGLSEGSHIEPEVDHLQLTIPGLRVDQVSKGRSIAAAQVLGWLEEGTDVVLGAEAYGSLTVDAPLHSDKHENGRLRLVGPSVDIRKDIRLTGDIRIEANGLGGRIVMQPETAVTSRTGLVSFKAPPPASFAGPAPLVLGTVEAERLSVESPVSVTFQAGSKVYDGTLDVPRVSNEELRGIDLTGGNLRFAPSFVLDSPNVGDRTVSAHVDIVGFHGDRKTSLKVVEADDSLGRKVRIEPRPLGVDMRPVRKVFDGNNEAKVELFPADALAGSDLSVSYRSATFDSAEPGSQRIRVSGLALSGRDAKNYRLKETSITGPGVIDPKPIEPVTPTVEPIGPTVPEKPVDPLKPASPVLPSGHVVRHGDVRVDAVGTVMTIRQTSPAAKLDWDHFDIGKDHAVRIEQPDATAFIVNRVTGMGGSHLDGALTADGRVYVINPHGISVGKTANVDAGGFLASTVGLADDMMNGASAPRGLTGGDGGLEQRGTISVRRGGVLTLLASGSLSQSGRIEAPSGTVHLISAQAATLDDTGKVASIEGALGGLDHAGTTSAHDGEVLIAANDSLVLDGAVSAAGKGRVTLRSDSPEVDLRGELTPGHQLSFVDSIYQIFDIDGPGTLASSRIERWLNDGVDVEIGRTARNEFIYLESSITAEKNSRGRLTLDALVSIAAPLDVGAGDLVIKGSGMSQSDAAPIHSRGGSVTIESIGAIKLGDVQARTLSITRPLQVDFRASSKPYDGTTAAQVDRVVFSGIDLAENGNLRFLPTYRFDSPEIGLRQVGARVDLVGFNGEARSPLSVLHGEAGSRTARIEAVAEPTRPPPPWEPTRPPTPPLPEPAEPEPAKPEPAKPEPVTPEPVTPEPAKPAPIIPTPRPNPPQAPLPARQAIACAGARDAQDCDRSLAPTPAAAASAPRVRGIRLPPEAIRP</sequence>
<dbReference type="InterPro" id="IPR011050">
    <property type="entry name" value="Pectin_lyase_fold/virulence"/>
</dbReference>
<dbReference type="PANTHER" id="PTHR12338">
    <property type="entry name" value="AUTOTRANSPORTER"/>
    <property type="match status" value="1"/>
</dbReference>
<dbReference type="InterPro" id="IPR008638">
    <property type="entry name" value="FhaB/CdiA-like_TPS"/>
</dbReference>
<feature type="region of interest" description="Disordered" evidence="1">
    <location>
        <begin position="1182"/>
        <end position="1211"/>
    </location>
</feature>
<comment type="caution">
    <text evidence="3">The sequence shown here is derived from an EMBL/GenBank/DDBJ whole genome shotgun (WGS) entry which is preliminary data.</text>
</comment>
<gene>
    <name evidence="3" type="ORF">CDN99_10135</name>
</gene>
<evidence type="ECO:0000256" key="1">
    <source>
        <dbReference type="SAM" id="MobiDB-lite"/>
    </source>
</evidence>